<dbReference type="Gene3D" id="3.40.190.10">
    <property type="entry name" value="Periplasmic binding protein-like II"/>
    <property type="match status" value="2"/>
</dbReference>
<dbReference type="PANTHER" id="PTHR30118:SF6">
    <property type="entry name" value="HTH-TYPE TRANSCRIPTIONAL REGULATOR LEUO"/>
    <property type="match status" value="1"/>
</dbReference>
<evidence type="ECO:0000256" key="2">
    <source>
        <dbReference type="ARBA" id="ARBA00023015"/>
    </source>
</evidence>
<comment type="caution">
    <text evidence="6">The sequence shown here is derived from an EMBL/GenBank/DDBJ whole genome shotgun (WGS) entry which is preliminary data.</text>
</comment>
<dbReference type="RefSeq" id="WP_301806435.1">
    <property type="nucleotide sequence ID" value="NZ_JAUJZH010000004.1"/>
</dbReference>
<evidence type="ECO:0000256" key="3">
    <source>
        <dbReference type="ARBA" id="ARBA00023125"/>
    </source>
</evidence>
<dbReference type="CDD" id="cd08417">
    <property type="entry name" value="PBP2_Nitroaromatics_like"/>
    <property type="match status" value="1"/>
</dbReference>
<evidence type="ECO:0000313" key="7">
    <source>
        <dbReference type="Proteomes" id="UP001169027"/>
    </source>
</evidence>
<dbReference type="PANTHER" id="PTHR30118">
    <property type="entry name" value="HTH-TYPE TRANSCRIPTIONAL REGULATOR LEUO-RELATED"/>
    <property type="match status" value="1"/>
</dbReference>
<keyword evidence="3" id="KW-0238">DNA-binding</keyword>
<keyword evidence="4" id="KW-0804">Transcription</keyword>
<evidence type="ECO:0000256" key="1">
    <source>
        <dbReference type="ARBA" id="ARBA00009437"/>
    </source>
</evidence>
<feature type="domain" description="HTH lysR-type" evidence="5">
    <location>
        <begin position="9"/>
        <end position="66"/>
    </location>
</feature>
<dbReference type="InterPro" id="IPR005119">
    <property type="entry name" value="LysR_subst-bd"/>
</dbReference>
<comment type="similarity">
    <text evidence="1">Belongs to the LysR transcriptional regulatory family.</text>
</comment>
<dbReference type="Gene3D" id="1.10.10.10">
    <property type="entry name" value="Winged helix-like DNA-binding domain superfamily/Winged helix DNA-binding domain"/>
    <property type="match status" value="1"/>
</dbReference>
<keyword evidence="7" id="KW-1185">Reference proteome</keyword>
<evidence type="ECO:0000259" key="5">
    <source>
        <dbReference type="PROSITE" id="PS50931"/>
    </source>
</evidence>
<evidence type="ECO:0000256" key="4">
    <source>
        <dbReference type="ARBA" id="ARBA00023163"/>
    </source>
</evidence>
<organism evidence="6 7">
    <name type="scientific">Variovorax ginsengisoli</name>
    <dbReference type="NCBI Taxonomy" id="363844"/>
    <lineage>
        <taxon>Bacteria</taxon>
        <taxon>Pseudomonadati</taxon>
        <taxon>Pseudomonadota</taxon>
        <taxon>Betaproteobacteria</taxon>
        <taxon>Burkholderiales</taxon>
        <taxon>Comamonadaceae</taxon>
        <taxon>Variovorax</taxon>
    </lineage>
</organism>
<dbReference type="InterPro" id="IPR037402">
    <property type="entry name" value="YidZ_PBP2"/>
</dbReference>
<dbReference type="SUPFAM" id="SSF46785">
    <property type="entry name" value="Winged helix' DNA-binding domain"/>
    <property type="match status" value="1"/>
</dbReference>
<sequence>MSEFDHLDLDGHLLRLLLAVHEEGSITRAAQRLGVTQSAVSHLLDKLRAIVGDPLFVKSGRGIVATAQADLLAGRALVLLDELRAFSTAAGFEPARLTACFTVAANDLQRDLLVPALLRRLRAEAPGVTLRVIASGAPVPAMLREQACQLIITPRPPEGSDIMQKRLFEDHYRVYFDAECRAAPTSEADYLAAEHVSVLYEPLRRLDIDDWFVQRHVERRIVASVPGMAGLGALVRGGPWLATAPSLLIEGALRGLASAPVPLHTPAMPMYMAWHQRHQVDPIHRWLRTHLEAAVAATLAGTRHLS</sequence>
<dbReference type="Proteomes" id="UP001169027">
    <property type="component" value="Unassembled WGS sequence"/>
</dbReference>
<protein>
    <submittedName>
        <fullName evidence="6">LysR family transcriptional regulator</fullName>
    </submittedName>
</protein>
<dbReference type="InterPro" id="IPR050389">
    <property type="entry name" value="LysR-type_TF"/>
</dbReference>
<keyword evidence="2" id="KW-0805">Transcription regulation</keyword>
<dbReference type="Pfam" id="PF00126">
    <property type="entry name" value="HTH_1"/>
    <property type="match status" value="1"/>
</dbReference>
<name>A0ABT8RZZ6_9BURK</name>
<dbReference type="InterPro" id="IPR000847">
    <property type="entry name" value="LysR_HTH_N"/>
</dbReference>
<gene>
    <name evidence="6" type="ORF">Q2T77_08070</name>
</gene>
<dbReference type="InterPro" id="IPR036388">
    <property type="entry name" value="WH-like_DNA-bd_sf"/>
</dbReference>
<accession>A0ABT8RZZ6</accession>
<dbReference type="PRINTS" id="PR00039">
    <property type="entry name" value="HTHLYSR"/>
</dbReference>
<proteinExistence type="inferred from homology"/>
<dbReference type="SUPFAM" id="SSF53850">
    <property type="entry name" value="Periplasmic binding protein-like II"/>
    <property type="match status" value="1"/>
</dbReference>
<reference evidence="6" key="1">
    <citation type="submission" date="2023-06" db="EMBL/GenBank/DDBJ databases">
        <authorList>
            <person name="Jiang Y."/>
            <person name="Liu Q."/>
        </authorList>
    </citation>
    <scope>NUCLEOTIDE SEQUENCE</scope>
    <source>
        <strain evidence="6">CGMCC 1.12090</strain>
    </source>
</reference>
<dbReference type="EMBL" id="JAUKVY010000004">
    <property type="protein sequence ID" value="MDO1532241.1"/>
    <property type="molecule type" value="Genomic_DNA"/>
</dbReference>
<evidence type="ECO:0000313" key="6">
    <source>
        <dbReference type="EMBL" id="MDO1532241.1"/>
    </source>
</evidence>
<dbReference type="Pfam" id="PF03466">
    <property type="entry name" value="LysR_substrate"/>
    <property type="match status" value="1"/>
</dbReference>
<dbReference type="PROSITE" id="PS50931">
    <property type="entry name" value="HTH_LYSR"/>
    <property type="match status" value="1"/>
</dbReference>
<dbReference type="InterPro" id="IPR036390">
    <property type="entry name" value="WH_DNA-bd_sf"/>
</dbReference>